<dbReference type="EMBL" id="QFVR01000011">
    <property type="protein sequence ID" value="PWI25155.1"/>
    <property type="molecule type" value="Genomic_DNA"/>
</dbReference>
<comment type="caution">
    <text evidence="1">The sequence shown here is derived from an EMBL/GenBank/DDBJ whole genome shotgun (WGS) entry which is preliminary data.</text>
</comment>
<sequence length="491" mass="54406">MSKKVLIAIIAIVVVLGGGGAAAYFLVTNTPKNKYLLSEQQSIDAIDNYFTNRFESEMDMQNALVDNSYDTKVTLGADVSEEMAENLGIPASMINASKIIFGAKHDPKAQVSTIYMNPTIADSEIGEMSWSADKNNQYITAPILPKPLLFKNDEIIAGLEKLSDEKMDSQFTSEITNDTLNLNTILSSAVSKTDMDKIMDHYLKFIIDHIDEDKFKKGSGQVTILGDKKKLDNVTLTLSKSDVKKLVIAVAEEAKQDKDVENLVVKSSPGLDYKKELDDLIKTLKDSNDFPSFKSVIHVDGKDIQKRDLTITSSEDEVFIVTLDTMIDKDMQIKAAFGDNKENKEALVIEGSSKGTKDVVDNYTATFNDDIEKIVVKFDNKETIKDKTRTDNMTFDIGDGSDTMFKANYTQDLLTDAKNNMQKSTGTVVFEVEGQEVKLLLDTETKIKADVKVDVKDAQDVNKMSKAEINKLQSNVTEKVTELFMGIAGGF</sequence>
<reference evidence="1 2" key="1">
    <citation type="submission" date="2018-05" db="EMBL/GenBank/DDBJ databases">
        <title>Kurthia sibirica genome sequence.</title>
        <authorList>
            <person name="Maclea K.S."/>
            <person name="Goen A.E."/>
        </authorList>
    </citation>
    <scope>NUCLEOTIDE SEQUENCE [LARGE SCALE GENOMIC DNA]</scope>
    <source>
        <strain evidence="1 2">ATCC 49154</strain>
    </source>
</reference>
<dbReference type="Proteomes" id="UP000245938">
    <property type="component" value="Unassembled WGS sequence"/>
</dbReference>
<evidence type="ECO:0000313" key="2">
    <source>
        <dbReference type="Proteomes" id="UP000245938"/>
    </source>
</evidence>
<gene>
    <name evidence="1" type="ORF">DEX24_09470</name>
</gene>
<dbReference type="RefSeq" id="WP_109306188.1">
    <property type="nucleotide sequence ID" value="NZ_BJUF01000006.1"/>
</dbReference>
<evidence type="ECO:0000313" key="1">
    <source>
        <dbReference type="EMBL" id="PWI25155.1"/>
    </source>
</evidence>
<protein>
    <submittedName>
        <fullName evidence="1">Uncharacterized protein</fullName>
    </submittedName>
</protein>
<dbReference type="AlphaFoldDB" id="A0A2U3AKU6"/>
<accession>A0A2U3AKU6</accession>
<dbReference type="OrthoDB" id="2456475at2"/>
<proteinExistence type="predicted"/>
<keyword evidence="2" id="KW-1185">Reference proteome</keyword>
<organism evidence="1 2">
    <name type="scientific">Kurthia sibirica</name>
    <dbReference type="NCBI Taxonomy" id="202750"/>
    <lineage>
        <taxon>Bacteria</taxon>
        <taxon>Bacillati</taxon>
        <taxon>Bacillota</taxon>
        <taxon>Bacilli</taxon>
        <taxon>Bacillales</taxon>
        <taxon>Caryophanaceae</taxon>
        <taxon>Kurthia</taxon>
    </lineage>
</organism>
<name>A0A2U3AKU6_9BACL</name>